<protein>
    <recommendedName>
        <fullName evidence="2">DUF1206 domain-containing protein</fullName>
    </recommendedName>
</protein>
<reference evidence="4" key="1">
    <citation type="submission" date="2016-10" db="EMBL/GenBank/DDBJ databases">
        <authorList>
            <person name="Varghese N."/>
            <person name="Submissions S."/>
        </authorList>
    </citation>
    <scope>NUCLEOTIDE SEQUENCE [LARGE SCALE GENOMIC DNA]</scope>
    <source>
        <strain evidence="4">CL127</strain>
    </source>
</reference>
<dbReference type="EMBL" id="FOYR01000004">
    <property type="protein sequence ID" value="SFR72112.1"/>
    <property type="molecule type" value="Genomic_DNA"/>
</dbReference>
<evidence type="ECO:0000313" key="4">
    <source>
        <dbReference type="Proteomes" id="UP000198877"/>
    </source>
</evidence>
<dbReference type="AlphaFoldDB" id="A0A1I6IZD6"/>
<keyword evidence="1" id="KW-0812">Transmembrane</keyword>
<feature type="domain" description="DUF1206" evidence="2">
    <location>
        <begin position="195"/>
        <end position="263"/>
    </location>
</feature>
<proteinExistence type="predicted"/>
<dbReference type="RefSeq" id="WP_091741432.1">
    <property type="nucleotide sequence ID" value="NZ_FOYR01000004.1"/>
</dbReference>
<feature type="domain" description="DUF1206" evidence="2">
    <location>
        <begin position="23"/>
        <end position="88"/>
    </location>
</feature>
<feature type="transmembrane region" description="Helical" evidence="1">
    <location>
        <begin position="64"/>
        <end position="85"/>
    </location>
</feature>
<feature type="transmembrane region" description="Helical" evidence="1">
    <location>
        <begin position="105"/>
        <end position="128"/>
    </location>
</feature>
<keyword evidence="1" id="KW-0472">Membrane</keyword>
<feature type="domain" description="DUF1206" evidence="2">
    <location>
        <begin position="104"/>
        <end position="172"/>
    </location>
</feature>
<gene>
    <name evidence="3" type="ORF">SAMN04488591_3156</name>
</gene>
<accession>A0A1I6IZD6</accession>
<sequence length="266" mass="27379">MDAPKAAARAAENSTVLRVLARIGYVVLGIVHIVIGLLAISIVTGGGGTADQSGAMEQIRQTPVGLILLWVIFVDLLALAIWQILQAVLERNADPTKKWGYRAKYVGTAIAYVAIGWPALVDAVGGHASSSQSSETFTARLLAMPGGPILAAGIGLITAVLGIAFIARGITRGFTKSLILPKGVARPGIVTFGVVGYAAKGIAIGVAGILFLVAALTNDPHKAGGIDAALRSLASLPSGMVILWTVGAGLVIYGVFCVARARYARM</sequence>
<feature type="transmembrane region" description="Helical" evidence="1">
    <location>
        <begin position="148"/>
        <end position="167"/>
    </location>
</feature>
<organism evidence="3 4">
    <name type="scientific">Microbacterium azadirachtae</name>
    <dbReference type="NCBI Taxonomy" id="582680"/>
    <lineage>
        <taxon>Bacteria</taxon>
        <taxon>Bacillati</taxon>
        <taxon>Actinomycetota</taxon>
        <taxon>Actinomycetes</taxon>
        <taxon>Micrococcales</taxon>
        <taxon>Microbacteriaceae</taxon>
        <taxon>Microbacterium</taxon>
    </lineage>
</organism>
<evidence type="ECO:0000256" key="1">
    <source>
        <dbReference type="SAM" id="Phobius"/>
    </source>
</evidence>
<dbReference type="InterPro" id="IPR009597">
    <property type="entry name" value="DUF1206"/>
</dbReference>
<evidence type="ECO:0000259" key="2">
    <source>
        <dbReference type="Pfam" id="PF06724"/>
    </source>
</evidence>
<keyword evidence="1" id="KW-1133">Transmembrane helix</keyword>
<dbReference type="Pfam" id="PF06724">
    <property type="entry name" value="DUF1206"/>
    <property type="match status" value="3"/>
</dbReference>
<feature type="transmembrane region" description="Helical" evidence="1">
    <location>
        <begin position="236"/>
        <end position="259"/>
    </location>
</feature>
<name>A0A1I6IZD6_9MICO</name>
<dbReference type="Proteomes" id="UP000198877">
    <property type="component" value="Unassembled WGS sequence"/>
</dbReference>
<feature type="transmembrane region" description="Helical" evidence="1">
    <location>
        <begin position="188"/>
        <end position="216"/>
    </location>
</feature>
<evidence type="ECO:0000313" key="3">
    <source>
        <dbReference type="EMBL" id="SFR72112.1"/>
    </source>
</evidence>
<feature type="transmembrane region" description="Helical" evidence="1">
    <location>
        <begin position="23"/>
        <end position="44"/>
    </location>
</feature>